<name>A0A1V5ZQT8_9BACT</name>
<protein>
    <submittedName>
        <fullName evidence="1">Uncharacterized protein</fullName>
    </submittedName>
</protein>
<dbReference type="Proteomes" id="UP000485621">
    <property type="component" value="Unassembled WGS sequence"/>
</dbReference>
<organism evidence="1">
    <name type="scientific">candidate division CPR1 bacterium ADurb.Bin160</name>
    <dbReference type="NCBI Taxonomy" id="1852826"/>
    <lineage>
        <taxon>Bacteria</taxon>
        <taxon>candidate division CPR1</taxon>
    </lineage>
</organism>
<comment type="caution">
    <text evidence="1">The sequence shown here is derived from an EMBL/GenBank/DDBJ whole genome shotgun (WGS) entry which is preliminary data.</text>
</comment>
<dbReference type="AlphaFoldDB" id="A0A1V5ZQT8"/>
<gene>
    <name evidence="1" type="ORF">BWY04_00220</name>
</gene>
<dbReference type="EMBL" id="MWDB01000003">
    <property type="protein sequence ID" value="OQB42342.1"/>
    <property type="molecule type" value="Genomic_DNA"/>
</dbReference>
<sequence length="149" mass="17053">MVIKTEIDGDVFTTEHRHIVFALNIEGKNIRGFALDIALKGFEEIKNTNGKNPFTNEELRYGEVISKEIDGRLYHGIVCYSLQDGWGNAYMYILKALNELDVQEPMSVVDIGNFLMGERPGAPDQDIYLAFMNCNKKLRVYKNLFFCMS</sequence>
<accession>A0A1V5ZQT8</accession>
<reference evidence="1" key="1">
    <citation type="submission" date="2017-02" db="EMBL/GenBank/DDBJ databases">
        <title>Delving into the versatile metabolic prowess of the omnipresent phylum Bacteroidetes.</title>
        <authorList>
            <person name="Nobu M.K."/>
            <person name="Mei R."/>
            <person name="Narihiro T."/>
            <person name="Kuroda K."/>
            <person name="Liu W.-T."/>
        </authorList>
    </citation>
    <scope>NUCLEOTIDE SEQUENCE</scope>
    <source>
        <strain evidence="1">ADurb.Bin160</strain>
    </source>
</reference>
<proteinExistence type="predicted"/>
<evidence type="ECO:0000313" key="1">
    <source>
        <dbReference type="EMBL" id="OQB42342.1"/>
    </source>
</evidence>